<name>A0A011P5Z3_9PROT</name>
<dbReference type="Proteomes" id="UP000021816">
    <property type="component" value="Unassembled WGS sequence"/>
</dbReference>
<protein>
    <recommendedName>
        <fullName evidence="3">PIN domain-containing protein</fullName>
    </recommendedName>
</protein>
<evidence type="ECO:0000313" key="2">
    <source>
        <dbReference type="Proteomes" id="UP000021816"/>
    </source>
</evidence>
<reference evidence="1 2" key="1">
    <citation type="submission" date="2014-02" db="EMBL/GenBank/DDBJ databases">
        <title>Expanding our view of genomic diversity in Candidatus Accumulibacter clades.</title>
        <authorList>
            <person name="Skennerton C.T."/>
            <person name="Barr J.J."/>
            <person name="Slater F.R."/>
            <person name="Bond P.L."/>
            <person name="Tyson G.W."/>
        </authorList>
    </citation>
    <scope>NUCLEOTIDE SEQUENCE [LARGE SCALE GENOMIC DNA]</scope>
    <source>
        <strain evidence="2">BA-92</strain>
    </source>
</reference>
<evidence type="ECO:0008006" key="3">
    <source>
        <dbReference type="Google" id="ProtNLM"/>
    </source>
</evidence>
<organism evidence="1 2">
    <name type="scientific">Candidatus Accumulibacter appositus</name>
    <dbReference type="NCBI Taxonomy" id="1454003"/>
    <lineage>
        <taxon>Bacteria</taxon>
        <taxon>Pseudomonadati</taxon>
        <taxon>Pseudomonadota</taxon>
        <taxon>Betaproteobacteria</taxon>
        <taxon>Candidatus Accumulibacter</taxon>
    </lineage>
</organism>
<comment type="caution">
    <text evidence="1">The sequence shown here is derived from an EMBL/GenBank/DDBJ whole genome shotgun (WGS) entry which is preliminary data.</text>
</comment>
<dbReference type="EMBL" id="JEMX01000007">
    <property type="protein sequence ID" value="EXI82971.1"/>
    <property type="molecule type" value="Genomic_DNA"/>
</dbReference>
<evidence type="ECO:0000313" key="1">
    <source>
        <dbReference type="EMBL" id="EXI82971.1"/>
    </source>
</evidence>
<accession>A0A011P5Z3</accession>
<proteinExistence type="predicted"/>
<dbReference type="AlphaFoldDB" id="A0A011P5Z3"/>
<dbReference type="PATRIC" id="fig|1454003.3.peg.207"/>
<sequence>MLLFCDTAALARCARANPADDELITAIRTRMPSDWRRYAIVAVTPSLVELAAARNLQAATTNKISAACLLGLAQV</sequence>
<gene>
    <name evidence="1" type="ORF">AW10_00205</name>
</gene>